<evidence type="ECO:0000313" key="1">
    <source>
        <dbReference type="EMBL" id="KAH6929719.1"/>
    </source>
</evidence>
<name>A0ACB7S7I7_HYAAI</name>
<sequence>MAPNGATCAAKASPSLWSTPNPIILSSFLVVSDDKSRDHSLDEMPDTGDGRAELLGISVSASSSTTSPHKGVDPYDPAHIYTDDQDLYIMAAVCEKPFRSAKDVRGALGLGNLSDSTVRRRLRNVRLRSRTAAQKPLLTAANKQLA</sequence>
<gene>
    <name evidence="1" type="ORF">HPB50_005197</name>
</gene>
<reference evidence="1" key="1">
    <citation type="submission" date="2020-05" db="EMBL/GenBank/DDBJ databases">
        <title>Large-scale comparative analyses of tick genomes elucidate their genetic diversity and vector capacities.</title>
        <authorList>
            <person name="Jia N."/>
            <person name="Wang J."/>
            <person name="Shi W."/>
            <person name="Du L."/>
            <person name="Sun Y."/>
            <person name="Zhan W."/>
            <person name="Jiang J."/>
            <person name="Wang Q."/>
            <person name="Zhang B."/>
            <person name="Ji P."/>
            <person name="Sakyi L.B."/>
            <person name="Cui X."/>
            <person name="Yuan T."/>
            <person name="Jiang B."/>
            <person name="Yang W."/>
            <person name="Lam T.T.-Y."/>
            <person name="Chang Q."/>
            <person name="Ding S."/>
            <person name="Wang X."/>
            <person name="Zhu J."/>
            <person name="Ruan X."/>
            <person name="Zhao L."/>
            <person name="Wei J."/>
            <person name="Que T."/>
            <person name="Du C."/>
            <person name="Cheng J."/>
            <person name="Dai P."/>
            <person name="Han X."/>
            <person name="Huang E."/>
            <person name="Gao Y."/>
            <person name="Liu J."/>
            <person name="Shao H."/>
            <person name="Ye R."/>
            <person name="Li L."/>
            <person name="Wei W."/>
            <person name="Wang X."/>
            <person name="Wang C."/>
            <person name="Yang T."/>
            <person name="Huo Q."/>
            <person name="Li W."/>
            <person name="Guo W."/>
            <person name="Chen H."/>
            <person name="Zhou L."/>
            <person name="Ni X."/>
            <person name="Tian J."/>
            <person name="Zhou Y."/>
            <person name="Sheng Y."/>
            <person name="Liu T."/>
            <person name="Pan Y."/>
            <person name="Xia L."/>
            <person name="Li J."/>
            <person name="Zhao F."/>
            <person name="Cao W."/>
        </authorList>
    </citation>
    <scope>NUCLEOTIDE SEQUENCE</scope>
    <source>
        <strain evidence="1">Hyas-2018</strain>
    </source>
</reference>
<keyword evidence="2" id="KW-1185">Reference proteome</keyword>
<protein>
    <submittedName>
        <fullName evidence="1">Uncharacterized protein</fullName>
    </submittedName>
</protein>
<comment type="caution">
    <text evidence="1">The sequence shown here is derived from an EMBL/GenBank/DDBJ whole genome shotgun (WGS) entry which is preliminary data.</text>
</comment>
<dbReference type="Proteomes" id="UP000821845">
    <property type="component" value="Chromosome 5"/>
</dbReference>
<organism evidence="1 2">
    <name type="scientific">Hyalomma asiaticum</name>
    <name type="common">Tick</name>
    <dbReference type="NCBI Taxonomy" id="266040"/>
    <lineage>
        <taxon>Eukaryota</taxon>
        <taxon>Metazoa</taxon>
        <taxon>Ecdysozoa</taxon>
        <taxon>Arthropoda</taxon>
        <taxon>Chelicerata</taxon>
        <taxon>Arachnida</taxon>
        <taxon>Acari</taxon>
        <taxon>Parasitiformes</taxon>
        <taxon>Ixodida</taxon>
        <taxon>Ixodoidea</taxon>
        <taxon>Ixodidae</taxon>
        <taxon>Hyalomminae</taxon>
        <taxon>Hyalomma</taxon>
    </lineage>
</organism>
<dbReference type="EMBL" id="CM023485">
    <property type="protein sequence ID" value="KAH6929719.1"/>
    <property type="molecule type" value="Genomic_DNA"/>
</dbReference>
<accession>A0ACB7S7I7</accession>
<evidence type="ECO:0000313" key="2">
    <source>
        <dbReference type="Proteomes" id="UP000821845"/>
    </source>
</evidence>
<proteinExistence type="predicted"/>